<dbReference type="SUPFAM" id="SSF103473">
    <property type="entry name" value="MFS general substrate transporter"/>
    <property type="match status" value="1"/>
</dbReference>
<name>A0ABM5KTI5_DIAVI</name>
<dbReference type="Pfam" id="PF07690">
    <property type="entry name" value="MFS_1"/>
    <property type="match status" value="2"/>
</dbReference>
<protein>
    <recommendedName>
        <fullName evidence="4">Major facilitator superfamily (MFS) profile domain-containing protein</fullName>
    </recommendedName>
</protein>
<feature type="transmembrane region" description="Helical" evidence="3">
    <location>
        <begin position="739"/>
        <end position="758"/>
    </location>
</feature>
<keyword evidence="3" id="KW-1133">Transmembrane helix</keyword>
<dbReference type="PROSITE" id="PS50850">
    <property type="entry name" value="MFS"/>
    <property type="match status" value="1"/>
</dbReference>
<evidence type="ECO:0000313" key="5">
    <source>
        <dbReference type="EnsemblMetazoa" id="XP_050513502.1"/>
    </source>
</evidence>
<proteinExistence type="predicted"/>
<comment type="subcellular location">
    <subcellularLocation>
        <location evidence="1">Membrane</location>
        <topology evidence="1">Multi-pass membrane protein</topology>
    </subcellularLocation>
</comment>
<feature type="region of interest" description="Disordered" evidence="2">
    <location>
        <begin position="395"/>
        <end position="488"/>
    </location>
</feature>
<evidence type="ECO:0000259" key="4">
    <source>
        <dbReference type="PROSITE" id="PS50850"/>
    </source>
</evidence>
<feature type="transmembrane region" description="Helical" evidence="3">
    <location>
        <begin position="706"/>
        <end position="727"/>
    </location>
</feature>
<reference evidence="5" key="1">
    <citation type="submission" date="2025-05" db="UniProtKB">
        <authorList>
            <consortium name="EnsemblMetazoa"/>
        </authorList>
    </citation>
    <scope>IDENTIFICATION</scope>
</reference>
<evidence type="ECO:0000313" key="6">
    <source>
        <dbReference type="Proteomes" id="UP001652700"/>
    </source>
</evidence>
<feature type="transmembrane region" description="Helical" evidence="3">
    <location>
        <begin position="617"/>
        <end position="635"/>
    </location>
</feature>
<dbReference type="PANTHER" id="PTHR11360">
    <property type="entry name" value="MONOCARBOXYLATE TRANSPORTER"/>
    <property type="match status" value="1"/>
</dbReference>
<dbReference type="Proteomes" id="UP001652700">
    <property type="component" value="Unplaced"/>
</dbReference>
<feature type="transmembrane region" description="Helical" evidence="3">
    <location>
        <begin position="671"/>
        <end position="694"/>
    </location>
</feature>
<sequence length="768" mass="85052">MIEDPVEDGQPHAPLVKISEVAPSVESLKDSLPETDNFNNSTLRIDHLYQRRESILSSEISLFIEKTGQKIPDGGWGWLVVLASFVINMLSDGVGFTFGLLYKEFLIEFGASKSATSWIGSLFMSLPLIAGPIGSALVDKYGCMSMTIIGGIICTIGLALSSYARTIGVMYLTFGVIGGLGLTLCFVTAVVSIAFWFEKKRTIALGLAASGTGFGTAVYSPLATWLLFEYGWRGTLLITAGFFANMCVCGALMRDPDWIIEEEREEKKLKKERRKKSSASSIDTECLEEIKHVLEEGGDTQYLLQDVDATLDLSDKDRFNSVVDLPTFVRENEKVPLEVLKHLSENKQLYSIIVDNYPNLLSGRSSSDRELNISYMANRHTSRVPVRLSMKVKIPEEHDPNKPESNTPLLQRPSKNFSEYSNPASEAVKSTDSKTEVGRPSKNLSEVSKSTDTKMVTERPSKNLSEYSKPASEAPKSMDTKTDAVSPTANKATQLLRSLSVKAKTQIQPQSYLKNVRFRKNSIGYRGAMLNIHKYKAKATSCPDIYKNSMATLFREDENWYDEFLDILKDLTNFSLFLDLHFFILSLSTVIVDMWYVVPYYYLAEHMTRHGYSDNEAAFVISVIGITNTIGMVLLGAVGNRLNIAKSYAICLVLCGVSIGCMILVTPSYILLLVSGGCFGLFFASSMCLTPSLLAELVSLDDFTMAYGLLLLSQGVGTLIGPPLAGWLFDFTGSWDQSFYQACIWIIVSGLLVGIIPYTKNRRIGKRS</sequence>
<feature type="compositionally biased region" description="Basic and acidic residues" evidence="2">
    <location>
        <begin position="429"/>
        <end position="439"/>
    </location>
</feature>
<feature type="transmembrane region" description="Helical" evidence="3">
    <location>
        <begin position="76"/>
        <end position="98"/>
    </location>
</feature>
<keyword evidence="6" id="KW-1185">Reference proteome</keyword>
<dbReference type="InterPro" id="IPR036259">
    <property type="entry name" value="MFS_trans_sf"/>
</dbReference>
<feature type="transmembrane region" description="Helical" evidence="3">
    <location>
        <begin position="647"/>
        <end position="665"/>
    </location>
</feature>
<feature type="transmembrane region" description="Helical" evidence="3">
    <location>
        <begin position="170"/>
        <end position="197"/>
    </location>
</feature>
<keyword evidence="3" id="KW-0812">Transmembrane</keyword>
<feature type="compositionally biased region" description="Polar residues" evidence="2">
    <location>
        <begin position="403"/>
        <end position="428"/>
    </location>
</feature>
<feature type="transmembrane region" description="Helical" evidence="3">
    <location>
        <begin position="576"/>
        <end position="597"/>
    </location>
</feature>
<evidence type="ECO:0000256" key="3">
    <source>
        <dbReference type="SAM" id="Phobius"/>
    </source>
</evidence>
<feature type="domain" description="Major facilitator superfamily (MFS) profile" evidence="4">
    <location>
        <begin position="574"/>
        <end position="768"/>
    </location>
</feature>
<dbReference type="RefSeq" id="XP_050513502.1">
    <property type="nucleotide sequence ID" value="XM_050657545.1"/>
</dbReference>
<dbReference type="InterPro" id="IPR050327">
    <property type="entry name" value="Proton-linked_MCT"/>
</dbReference>
<dbReference type="GeneID" id="114332181"/>
<dbReference type="InterPro" id="IPR020846">
    <property type="entry name" value="MFS_dom"/>
</dbReference>
<evidence type="ECO:0000256" key="1">
    <source>
        <dbReference type="ARBA" id="ARBA00004141"/>
    </source>
</evidence>
<keyword evidence="3" id="KW-0472">Membrane</keyword>
<dbReference type="PANTHER" id="PTHR11360:SF111">
    <property type="entry name" value="CHASKI, ISOFORM A"/>
    <property type="match status" value="1"/>
</dbReference>
<organism evidence="5 6">
    <name type="scientific">Diabrotica virgifera virgifera</name>
    <name type="common">western corn rootworm</name>
    <dbReference type="NCBI Taxonomy" id="50390"/>
    <lineage>
        <taxon>Eukaryota</taxon>
        <taxon>Metazoa</taxon>
        <taxon>Ecdysozoa</taxon>
        <taxon>Arthropoda</taxon>
        <taxon>Hexapoda</taxon>
        <taxon>Insecta</taxon>
        <taxon>Pterygota</taxon>
        <taxon>Neoptera</taxon>
        <taxon>Endopterygota</taxon>
        <taxon>Coleoptera</taxon>
        <taxon>Polyphaga</taxon>
        <taxon>Cucujiformia</taxon>
        <taxon>Chrysomeloidea</taxon>
        <taxon>Chrysomelidae</taxon>
        <taxon>Galerucinae</taxon>
        <taxon>Diabroticina</taxon>
        <taxon>Diabroticites</taxon>
        <taxon>Diabrotica</taxon>
    </lineage>
</organism>
<accession>A0ABM5KTI5</accession>
<dbReference type="EnsemblMetazoa" id="XM_050657545.1">
    <property type="protein sequence ID" value="XP_050513502.1"/>
    <property type="gene ID" value="LOC114332181"/>
</dbReference>
<feature type="transmembrane region" description="Helical" evidence="3">
    <location>
        <begin position="118"/>
        <end position="138"/>
    </location>
</feature>
<feature type="transmembrane region" description="Helical" evidence="3">
    <location>
        <begin position="204"/>
        <end position="228"/>
    </location>
</feature>
<feature type="transmembrane region" description="Helical" evidence="3">
    <location>
        <begin position="145"/>
        <end position="164"/>
    </location>
</feature>
<evidence type="ECO:0000256" key="2">
    <source>
        <dbReference type="SAM" id="MobiDB-lite"/>
    </source>
</evidence>
<dbReference type="Gene3D" id="1.20.1250.20">
    <property type="entry name" value="MFS general substrate transporter like domains"/>
    <property type="match status" value="2"/>
</dbReference>
<feature type="compositionally biased region" description="Basic and acidic residues" evidence="2">
    <location>
        <begin position="449"/>
        <end position="461"/>
    </location>
</feature>
<feature type="transmembrane region" description="Helical" evidence="3">
    <location>
        <begin position="234"/>
        <end position="253"/>
    </location>
</feature>
<dbReference type="InterPro" id="IPR011701">
    <property type="entry name" value="MFS"/>
</dbReference>